<sequence length="63" mass="7335">MHDVAARRADRSAAQGDRRDQGTIRWLAVPYPHEAYSVLPTYASSFFHGPRRRRRSKRVRRAA</sequence>
<evidence type="ECO:0000313" key="3">
    <source>
        <dbReference type="Proteomes" id="UP001239795"/>
    </source>
</evidence>
<gene>
    <name evidence="2" type="ORF">CMEL01_08354</name>
</gene>
<proteinExistence type="predicted"/>
<dbReference type="AlphaFoldDB" id="A0AAI9XGC5"/>
<evidence type="ECO:0000256" key="1">
    <source>
        <dbReference type="SAM" id="MobiDB-lite"/>
    </source>
</evidence>
<reference evidence="2 3" key="1">
    <citation type="submission" date="2016-10" db="EMBL/GenBank/DDBJ databases">
        <title>The genome sequence of Colletotrichum fioriniae PJ7.</title>
        <authorList>
            <person name="Baroncelli R."/>
        </authorList>
    </citation>
    <scope>NUCLEOTIDE SEQUENCE [LARGE SCALE GENOMIC DNA]</scope>
    <source>
        <strain evidence="2">Col 31</strain>
    </source>
</reference>
<comment type="caution">
    <text evidence="2">The sequence shown here is derived from an EMBL/GenBank/DDBJ whole genome shotgun (WGS) entry which is preliminary data.</text>
</comment>
<dbReference type="Proteomes" id="UP001239795">
    <property type="component" value="Unassembled WGS sequence"/>
</dbReference>
<protein>
    <submittedName>
        <fullName evidence="2">Uncharacterized protein</fullName>
    </submittedName>
</protein>
<dbReference type="EMBL" id="MLGG01000068">
    <property type="protein sequence ID" value="KAK1449039.1"/>
    <property type="molecule type" value="Genomic_DNA"/>
</dbReference>
<keyword evidence="3" id="KW-1185">Reference proteome</keyword>
<organism evidence="2 3">
    <name type="scientific">Colletotrichum melonis</name>
    <dbReference type="NCBI Taxonomy" id="1209925"/>
    <lineage>
        <taxon>Eukaryota</taxon>
        <taxon>Fungi</taxon>
        <taxon>Dikarya</taxon>
        <taxon>Ascomycota</taxon>
        <taxon>Pezizomycotina</taxon>
        <taxon>Sordariomycetes</taxon>
        <taxon>Hypocreomycetidae</taxon>
        <taxon>Glomerellales</taxon>
        <taxon>Glomerellaceae</taxon>
        <taxon>Colletotrichum</taxon>
        <taxon>Colletotrichum acutatum species complex</taxon>
    </lineage>
</organism>
<evidence type="ECO:0000313" key="2">
    <source>
        <dbReference type="EMBL" id="KAK1449039.1"/>
    </source>
</evidence>
<name>A0AAI9XGC5_9PEZI</name>
<feature type="region of interest" description="Disordered" evidence="1">
    <location>
        <begin position="1"/>
        <end position="21"/>
    </location>
</feature>
<accession>A0AAI9XGC5</accession>